<dbReference type="SUPFAM" id="SSF55418">
    <property type="entry name" value="eIF4e-like"/>
    <property type="match status" value="1"/>
</dbReference>
<dbReference type="PANTHER" id="PTHR11960:SF18">
    <property type="entry name" value="EUKARYOTIC TRANSLATION INITIATION FACTOR 4E HOMOLOGOUS PROTEIN, ISOFORM B"/>
    <property type="match status" value="1"/>
</dbReference>
<keyword evidence="4" id="KW-1185">Reference proteome</keyword>
<keyword evidence="1" id="KW-0694">RNA-binding</keyword>
<keyword evidence="1 3" id="KW-0396">Initiation factor</keyword>
<accession>A0ABQ0LM80</accession>
<dbReference type="Gene3D" id="3.30.760.10">
    <property type="entry name" value="RNA Cap, Translation Initiation Factor Eif4e"/>
    <property type="match status" value="1"/>
</dbReference>
<feature type="compositionally biased region" description="Low complexity" evidence="2">
    <location>
        <begin position="28"/>
        <end position="38"/>
    </location>
</feature>
<dbReference type="GO" id="GO:0003743">
    <property type="term" value="F:translation initiation factor activity"/>
    <property type="evidence" value="ECO:0007669"/>
    <property type="project" value="UniProtKB-KW"/>
</dbReference>
<reference evidence="3" key="1">
    <citation type="submission" date="2014-09" db="EMBL/GenBank/DDBJ databases">
        <title>Genome sequence of the luminous mushroom Mycena chlorophos for searching fungal bioluminescence genes.</title>
        <authorList>
            <person name="Tanaka Y."/>
            <person name="Kasuga D."/>
            <person name="Oba Y."/>
            <person name="Hase S."/>
            <person name="Sato K."/>
            <person name="Oba Y."/>
            <person name="Sakakibara Y."/>
        </authorList>
    </citation>
    <scope>NUCLEOTIDE SEQUENCE</scope>
</reference>
<evidence type="ECO:0000313" key="3">
    <source>
        <dbReference type="EMBL" id="GAT52180.1"/>
    </source>
</evidence>
<gene>
    <name evidence="3" type="ORF">MCHLO_09258</name>
</gene>
<sequence>MSANAYYSNHSTTASHSRFFAPAPPSAAPTAPAASGPRTALAARRSTSRLFSTSLVEEPEPQLASEVHPLRNTWVFWFRSQRSPGNKLLSYEEGIKRIAPFSSVESFWALHTHLTPPSALTPTTDYLLFHDGIARPVWEDPANIDGGKWILRLKKGVADRIWEALVCAVIGDIFADCRDTKTRESWEDEDSSDIDDSTSTSTSALPEICGCTISVRATEDIVSLWNRVDHDVKTRDRIRDTMKQVLGLPPTTHLEYKSNNDSMQDKDRNAFRASASASSLSLSTSLGTLAGVA</sequence>
<evidence type="ECO:0000256" key="2">
    <source>
        <dbReference type="SAM" id="MobiDB-lite"/>
    </source>
</evidence>
<feature type="region of interest" description="Disordered" evidence="2">
    <location>
        <begin position="18"/>
        <end position="38"/>
    </location>
</feature>
<proteinExistence type="inferred from homology"/>
<dbReference type="InterPro" id="IPR023398">
    <property type="entry name" value="TIF_eIF4e-like"/>
</dbReference>
<organism evidence="3 4">
    <name type="scientific">Mycena chlorophos</name>
    <name type="common">Agaric fungus</name>
    <name type="synonym">Agaricus chlorophos</name>
    <dbReference type="NCBI Taxonomy" id="658473"/>
    <lineage>
        <taxon>Eukaryota</taxon>
        <taxon>Fungi</taxon>
        <taxon>Dikarya</taxon>
        <taxon>Basidiomycota</taxon>
        <taxon>Agaricomycotina</taxon>
        <taxon>Agaricomycetes</taxon>
        <taxon>Agaricomycetidae</taxon>
        <taxon>Agaricales</taxon>
        <taxon>Marasmiineae</taxon>
        <taxon>Mycenaceae</taxon>
        <taxon>Mycena</taxon>
    </lineage>
</organism>
<evidence type="ECO:0000256" key="1">
    <source>
        <dbReference type="RuleBase" id="RU004374"/>
    </source>
</evidence>
<keyword evidence="1" id="KW-0648">Protein biosynthesis</keyword>
<dbReference type="PANTHER" id="PTHR11960">
    <property type="entry name" value="EUKARYOTIC TRANSLATION INITIATION FACTOR 4E RELATED"/>
    <property type="match status" value="1"/>
</dbReference>
<dbReference type="InterPro" id="IPR001040">
    <property type="entry name" value="TIF_eIF_4E"/>
</dbReference>
<comment type="similarity">
    <text evidence="1">Belongs to the eukaryotic initiation factor 4E family.</text>
</comment>
<dbReference type="Proteomes" id="UP000815677">
    <property type="component" value="Unassembled WGS sequence"/>
</dbReference>
<dbReference type="EMBL" id="DF847621">
    <property type="protein sequence ID" value="GAT52180.1"/>
    <property type="molecule type" value="Genomic_DNA"/>
</dbReference>
<dbReference type="Pfam" id="PF01652">
    <property type="entry name" value="IF4E"/>
    <property type="match status" value="1"/>
</dbReference>
<evidence type="ECO:0000313" key="4">
    <source>
        <dbReference type="Proteomes" id="UP000815677"/>
    </source>
</evidence>
<name>A0ABQ0LM80_MYCCL</name>
<protein>
    <submittedName>
        <fullName evidence="3">Translation initiation factor eIF4e</fullName>
    </submittedName>
</protein>